<dbReference type="GO" id="GO:0004252">
    <property type="term" value="F:serine-type endopeptidase activity"/>
    <property type="evidence" value="ECO:0007669"/>
    <property type="project" value="InterPro"/>
</dbReference>
<dbReference type="PANTHER" id="PTHR24252:SF20">
    <property type="entry name" value="LOW QUALITY PROTEIN: TRANSMEMBRANE PROTEASE SERINE 6"/>
    <property type="match status" value="1"/>
</dbReference>
<feature type="transmembrane region" description="Helical" evidence="4">
    <location>
        <begin position="393"/>
        <end position="414"/>
    </location>
</feature>
<dbReference type="PROSITE" id="PS00135">
    <property type="entry name" value="TRYPSIN_SER"/>
    <property type="match status" value="1"/>
</dbReference>
<evidence type="ECO:0000313" key="6">
    <source>
        <dbReference type="EMBL" id="ROT71855.1"/>
    </source>
</evidence>
<dbReference type="InterPro" id="IPR033116">
    <property type="entry name" value="TRYPSIN_SER"/>
</dbReference>
<feature type="transmembrane region" description="Helical" evidence="4">
    <location>
        <begin position="506"/>
        <end position="523"/>
    </location>
</feature>
<keyword evidence="4" id="KW-1133">Transmembrane helix</keyword>
<evidence type="ECO:0000259" key="5">
    <source>
        <dbReference type="PROSITE" id="PS50240"/>
    </source>
</evidence>
<keyword evidence="7" id="KW-1185">Reference proteome</keyword>
<comment type="caution">
    <text evidence="6">The sequence shown here is derived from an EMBL/GenBank/DDBJ whole genome shotgun (WGS) entry which is preliminary data.</text>
</comment>
<feature type="transmembrane region" description="Helical" evidence="4">
    <location>
        <begin position="434"/>
        <end position="456"/>
    </location>
</feature>
<dbReference type="InterPro" id="IPR001254">
    <property type="entry name" value="Trypsin_dom"/>
</dbReference>
<proteinExistence type="inferred from homology"/>
<keyword evidence="4 6" id="KW-0812">Transmembrane</keyword>
<dbReference type="PRINTS" id="PR00722">
    <property type="entry name" value="CHYMOTRYPSIN"/>
</dbReference>
<sequence>MKSVVLEQEGMLRVPFRAFGGRGRLTPSLACRPLCPSAAASPHLPGSWEGIYRRRAHGLGSPACALQEHFCEETLVSVRHVVTAAHCVYAYRWFLSLLHVAVSSGRSVVGVSAVAIHPEYRRRNVHDYDLAVLTLKEDLVLGASLSPVCLPAATTVSPGPATVIGWGRLHENGAITPHLHEATVAILPLDSCRVYGDLFTDSMLCGAGDGRDACQGDSGGPLLQEVASKWYLVGVISFGNGCGRPDYPGVYVDVLAHDIDPGFSASWQDNAHYVVKQRAQSLSLVNVKQSTEGGKMKIKKSIAAILWTCLIVSALVAKTLLVALSLSSLANAPTRESVTENWTTHIVNYLSYGSSAVLFLYLALRSPKLAAILRNLVRNEADAQRSLLDTSDFIHGVCFLGVAGGVLFCTYCSVRDFTARLRDGSESLFYHMPVTVLDPFIEVTSITFGLLMYFILKVVGLEVVDVIMTTSEHDQPHHPRKRSVSSCQRRERIIPDVRSRRTRESVWGLHCLCIMLLLSPHLIPPHLPPLSLTP</sequence>
<feature type="transmembrane region" description="Helical" evidence="4">
    <location>
        <begin position="346"/>
        <end position="364"/>
    </location>
</feature>
<evidence type="ECO:0000256" key="3">
    <source>
        <dbReference type="RuleBase" id="RU363034"/>
    </source>
</evidence>
<name>A0A3R7MB41_PENVA</name>
<dbReference type="PROSITE" id="PS50240">
    <property type="entry name" value="TRYPSIN_DOM"/>
    <property type="match status" value="1"/>
</dbReference>
<dbReference type="InterPro" id="IPR043504">
    <property type="entry name" value="Peptidase_S1_PA_chymotrypsin"/>
</dbReference>
<dbReference type="SUPFAM" id="SSF50494">
    <property type="entry name" value="Trypsin-like serine proteases"/>
    <property type="match status" value="1"/>
</dbReference>
<keyword evidence="4" id="KW-0472">Membrane</keyword>
<keyword evidence="3" id="KW-0720">Serine protease</keyword>
<accession>A0A3R7MB41</accession>
<dbReference type="PANTHER" id="PTHR24252">
    <property type="entry name" value="ACROSIN-RELATED"/>
    <property type="match status" value="1"/>
</dbReference>
<comment type="similarity">
    <text evidence="2">Belongs to the peptidase S1 family. CLIP subfamily.</text>
</comment>
<feature type="transmembrane region" description="Helical" evidence="4">
    <location>
        <begin position="304"/>
        <end position="326"/>
    </location>
</feature>
<keyword evidence="3 6" id="KW-0645">Protease</keyword>
<keyword evidence="3" id="KW-0378">Hydrolase</keyword>
<organism evidence="6 7">
    <name type="scientific">Penaeus vannamei</name>
    <name type="common">Whiteleg shrimp</name>
    <name type="synonym">Litopenaeus vannamei</name>
    <dbReference type="NCBI Taxonomy" id="6689"/>
    <lineage>
        <taxon>Eukaryota</taxon>
        <taxon>Metazoa</taxon>
        <taxon>Ecdysozoa</taxon>
        <taxon>Arthropoda</taxon>
        <taxon>Crustacea</taxon>
        <taxon>Multicrustacea</taxon>
        <taxon>Malacostraca</taxon>
        <taxon>Eumalacostraca</taxon>
        <taxon>Eucarida</taxon>
        <taxon>Decapoda</taxon>
        <taxon>Dendrobranchiata</taxon>
        <taxon>Penaeoidea</taxon>
        <taxon>Penaeidae</taxon>
        <taxon>Penaeus</taxon>
    </lineage>
</organism>
<evidence type="ECO:0000256" key="2">
    <source>
        <dbReference type="ARBA" id="ARBA00024195"/>
    </source>
</evidence>
<dbReference type="CDD" id="cd00190">
    <property type="entry name" value="Tryp_SPc"/>
    <property type="match status" value="1"/>
</dbReference>
<dbReference type="Gene3D" id="2.40.10.10">
    <property type="entry name" value="Trypsin-like serine proteases"/>
    <property type="match status" value="1"/>
</dbReference>
<dbReference type="Pfam" id="PF00089">
    <property type="entry name" value="Trypsin"/>
    <property type="match status" value="1"/>
</dbReference>
<dbReference type="OrthoDB" id="10059102at2759"/>
<dbReference type="STRING" id="6689.A0A3R7MB41"/>
<dbReference type="InterPro" id="IPR018114">
    <property type="entry name" value="TRYPSIN_HIS"/>
</dbReference>
<feature type="domain" description="Peptidase S1" evidence="5">
    <location>
        <begin position="18"/>
        <end position="273"/>
    </location>
</feature>
<keyword evidence="1" id="KW-1015">Disulfide bond</keyword>
<gene>
    <name evidence="6" type="ORF">C7M84_009826</name>
</gene>
<evidence type="ECO:0000256" key="1">
    <source>
        <dbReference type="ARBA" id="ARBA00023157"/>
    </source>
</evidence>
<reference evidence="6 7" key="1">
    <citation type="submission" date="2018-04" db="EMBL/GenBank/DDBJ databases">
        <authorList>
            <person name="Zhang X."/>
            <person name="Yuan J."/>
            <person name="Li F."/>
            <person name="Xiang J."/>
        </authorList>
    </citation>
    <scope>NUCLEOTIDE SEQUENCE [LARGE SCALE GENOMIC DNA]</scope>
    <source>
        <tissue evidence="6">Muscle</tissue>
    </source>
</reference>
<evidence type="ECO:0000256" key="4">
    <source>
        <dbReference type="SAM" id="Phobius"/>
    </source>
</evidence>
<dbReference type="PROSITE" id="PS00134">
    <property type="entry name" value="TRYPSIN_HIS"/>
    <property type="match status" value="1"/>
</dbReference>
<evidence type="ECO:0000313" key="7">
    <source>
        <dbReference type="Proteomes" id="UP000283509"/>
    </source>
</evidence>
<dbReference type="FunFam" id="2.40.10.10:FF:000002">
    <property type="entry name" value="Transmembrane protease serine"/>
    <property type="match status" value="1"/>
</dbReference>
<dbReference type="AlphaFoldDB" id="A0A3R7MB41"/>
<dbReference type="Proteomes" id="UP000283509">
    <property type="component" value="Unassembled WGS sequence"/>
</dbReference>
<dbReference type="SMART" id="SM00020">
    <property type="entry name" value="Tryp_SPc"/>
    <property type="match status" value="1"/>
</dbReference>
<dbReference type="EMBL" id="QCYY01002239">
    <property type="protein sequence ID" value="ROT71855.1"/>
    <property type="molecule type" value="Genomic_DNA"/>
</dbReference>
<dbReference type="InterPro" id="IPR009003">
    <property type="entry name" value="Peptidase_S1_PA"/>
</dbReference>
<dbReference type="GO" id="GO:0006508">
    <property type="term" value="P:proteolysis"/>
    <property type="evidence" value="ECO:0007669"/>
    <property type="project" value="UniProtKB-KW"/>
</dbReference>
<protein>
    <submittedName>
        <fullName evidence="6">Putative transmembrane protease serine 4-like</fullName>
    </submittedName>
</protein>
<reference evidence="6 7" key="2">
    <citation type="submission" date="2019-01" db="EMBL/GenBank/DDBJ databases">
        <title>The decoding of complex shrimp genome reveals the adaptation for benthos swimmer, frequently molting mechanism and breeding impact on genome.</title>
        <authorList>
            <person name="Sun Y."/>
            <person name="Gao Y."/>
            <person name="Yu Y."/>
        </authorList>
    </citation>
    <scope>NUCLEOTIDE SEQUENCE [LARGE SCALE GENOMIC DNA]</scope>
    <source>
        <tissue evidence="6">Muscle</tissue>
    </source>
</reference>
<dbReference type="InterPro" id="IPR001314">
    <property type="entry name" value="Peptidase_S1A"/>
</dbReference>